<dbReference type="Gene3D" id="3.40.50.200">
    <property type="entry name" value="Peptidase S8/S53 domain"/>
    <property type="match status" value="1"/>
</dbReference>
<evidence type="ECO:0000256" key="3">
    <source>
        <dbReference type="ARBA" id="ARBA00022801"/>
    </source>
</evidence>
<reference evidence="7" key="1">
    <citation type="submission" date="2014-12" db="EMBL/GenBank/DDBJ databases">
        <title>Genome Sequence of Valsa Canker Pathogens Uncovers a Specific Adaption of Colonization on Woody Bark.</title>
        <authorList>
            <person name="Yin Z."/>
            <person name="Liu H."/>
            <person name="Gao X."/>
            <person name="Li Z."/>
            <person name="Song N."/>
            <person name="Ke X."/>
            <person name="Dai Q."/>
            <person name="Wu Y."/>
            <person name="Sun Y."/>
            <person name="Xu J.-R."/>
            <person name="Kang Z.K."/>
            <person name="Wang L."/>
            <person name="Huang L."/>
        </authorList>
    </citation>
    <scope>NUCLEOTIDE SEQUENCE [LARGE SCALE GENOMIC DNA]</scope>
    <source>
        <strain evidence="7">03-8</strain>
    </source>
</reference>
<dbReference type="PANTHER" id="PTHR43806:SF11">
    <property type="entry name" value="CEREVISIN-RELATED"/>
    <property type="match status" value="1"/>
</dbReference>
<protein>
    <submittedName>
        <fullName evidence="7">Subtilisin-like protease 2</fullName>
    </submittedName>
</protein>
<keyword evidence="4 5" id="KW-0720">Serine protease</keyword>
<dbReference type="InterPro" id="IPR000209">
    <property type="entry name" value="Peptidase_S8/S53_dom"/>
</dbReference>
<dbReference type="PANTHER" id="PTHR43806">
    <property type="entry name" value="PEPTIDASE S8"/>
    <property type="match status" value="1"/>
</dbReference>
<evidence type="ECO:0000313" key="7">
    <source>
        <dbReference type="EMBL" id="KUI73234.1"/>
    </source>
</evidence>
<dbReference type="EMBL" id="CM003107">
    <property type="protein sequence ID" value="KUI73234.1"/>
    <property type="molecule type" value="Genomic_DNA"/>
</dbReference>
<dbReference type="OrthoDB" id="1896086at2759"/>
<dbReference type="PRINTS" id="PR00723">
    <property type="entry name" value="SUBTILISIN"/>
</dbReference>
<keyword evidence="2 5" id="KW-0645">Protease</keyword>
<dbReference type="InterPro" id="IPR022398">
    <property type="entry name" value="Peptidase_S8_His-AS"/>
</dbReference>
<dbReference type="PROSITE" id="PS51892">
    <property type="entry name" value="SUBTILASE"/>
    <property type="match status" value="1"/>
</dbReference>
<comment type="similarity">
    <text evidence="1 5">Belongs to the peptidase S8 family.</text>
</comment>
<dbReference type="SUPFAM" id="SSF52743">
    <property type="entry name" value="Subtilisin-like"/>
    <property type="match status" value="1"/>
</dbReference>
<dbReference type="InterPro" id="IPR036852">
    <property type="entry name" value="Peptidase_S8/S53_dom_sf"/>
</dbReference>
<proteinExistence type="inferred from homology"/>
<dbReference type="InterPro" id="IPR015500">
    <property type="entry name" value="Peptidase_S8_subtilisin-rel"/>
</dbReference>
<sequence>MCGLKMCMFVKRRKKGKKREKTIAIAAPQQEPTSGTHVLVLIMLDCDAQAFNDFIAQLPKEGASHNQRYEQPGLNLRGYKTVLEVQYARSLQKSQTGKDAGILGVAYFGQVLPDPPPFNLPFGLKPPRHTQPGQNVGLGDLWHLAAVDASPSHLAGRGVNVYVMDTGINKNHAEFQGRDFADSFVARDEKGNAHELKDSNGHGTAVASLIGGNNVGVAKGANIIPVKHLLPDNTLGLPNTTKSSPMSLFESLQWILWHVVKTEKQGRAVVNVSQGIRPCWTDGIQDPTEEEQTLSDPWFHFLRVLSQQDIVVVTSAGHDGDSAEDAAKTQSPRRWACPGAVAEKTLVVVGGSQSSAGNPDALEFWPQSNSFSIVDVLAPGRDITVARHSYDGVWRRDSGTSLSAAITSGMISQYLGENDVLTLNPGGVASTVKRAVGQFDVSGADAEKLQVTHEGRSFRLIRTF</sequence>
<dbReference type="GO" id="GO:0006508">
    <property type="term" value="P:proteolysis"/>
    <property type="evidence" value="ECO:0007669"/>
    <property type="project" value="UniProtKB-KW"/>
</dbReference>
<name>A0A194W9V1_CYTMA</name>
<evidence type="ECO:0000259" key="6">
    <source>
        <dbReference type="Pfam" id="PF00082"/>
    </source>
</evidence>
<dbReference type="Proteomes" id="UP000078559">
    <property type="component" value="Chromosome 10"/>
</dbReference>
<evidence type="ECO:0000256" key="4">
    <source>
        <dbReference type="ARBA" id="ARBA00022825"/>
    </source>
</evidence>
<accession>A0A194W9V1</accession>
<keyword evidence="3 5" id="KW-0378">Hydrolase</keyword>
<dbReference type="PROSITE" id="PS00137">
    <property type="entry name" value="SUBTILASE_HIS"/>
    <property type="match status" value="1"/>
</dbReference>
<feature type="active site" description="Charge relay system" evidence="5">
    <location>
        <position position="202"/>
    </location>
</feature>
<evidence type="ECO:0000256" key="2">
    <source>
        <dbReference type="ARBA" id="ARBA00022670"/>
    </source>
</evidence>
<dbReference type="AlphaFoldDB" id="A0A194W9V1"/>
<feature type="active site" description="Charge relay system" evidence="5">
    <location>
        <position position="165"/>
    </location>
</feature>
<dbReference type="SMR" id="A0A194W9V1"/>
<evidence type="ECO:0000256" key="5">
    <source>
        <dbReference type="PROSITE-ProRule" id="PRU01240"/>
    </source>
</evidence>
<evidence type="ECO:0000256" key="1">
    <source>
        <dbReference type="ARBA" id="ARBA00011073"/>
    </source>
</evidence>
<gene>
    <name evidence="7" type="ORF">VM1G_08756</name>
</gene>
<keyword evidence="8" id="KW-1185">Reference proteome</keyword>
<dbReference type="InterPro" id="IPR023827">
    <property type="entry name" value="Peptidase_S8_Asp-AS"/>
</dbReference>
<dbReference type="InterPro" id="IPR050131">
    <property type="entry name" value="Peptidase_S8_subtilisin-like"/>
</dbReference>
<organism evidence="7 8">
    <name type="scientific">Cytospora mali</name>
    <name type="common">Apple Valsa canker fungus</name>
    <name type="synonym">Valsa mali</name>
    <dbReference type="NCBI Taxonomy" id="578113"/>
    <lineage>
        <taxon>Eukaryota</taxon>
        <taxon>Fungi</taxon>
        <taxon>Dikarya</taxon>
        <taxon>Ascomycota</taxon>
        <taxon>Pezizomycotina</taxon>
        <taxon>Sordariomycetes</taxon>
        <taxon>Sordariomycetidae</taxon>
        <taxon>Diaporthales</taxon>
        <taxon>Cytosporaceae</taxon>
        <taxon>Cytospora</taxon>
    </lineage>
</organism>
<evidence type="ECO:0000313" key="8">
    <source>
        <dbReference type="Proteomes" id="UP000078559"/>
    </source>
</evidence>
<feature type="domain" description="Peptidase S8/S53" evidence="6">
    <location>
        <begin position="156"/>
        <end position="421"/>
    </location>
</feature>
<feature type="active site" description="Charge relay system" evidence="5">
    <location>
        <position position="401"/>
    </location>
</feature>
<dbReference type="GO" id="GO:0004252">
    <property type="term" value="F:serine-type endopeptidase activity"/>
    <property type="evidence" value="ECO:0007669"/>
    <property type="project" value="UniProtKB-UniRule"/>
</dbReference>
<dbReference type="PROSITE" id="PS00136">
    <property type="entry name" value="SUBTILASE_ASP"/>
    <property type="match status" value="1"/>
</dbReference>
<dbReference type="Pfam" id="PF00082">
    <property type="entry name" value="Peptidase_S8"/>
    <property type="match status" value="1"/>
</dbReference>